<name>A0A2W6MVE1_9HELI</name>
<dbReference type="RefSeq" id="WP_111229552.1">
    <property type="nucleotide sequence ID" value="NZ_NBIU01000008.1"/>
</dbReference>
<dbReference type="SUPFAM" id="SSF88713">
    <property type="entry name" value="Glycoside hydrolase/deacetylase"/>
    <property type="match status" value="1"/>
</dbReference>
<dbReference type="EMBL" id="NBIU01000008">
    <property type="protein sequence ID" value="PZT48387.1"/>
    <property type="molecule type" value="Genomic_DNA"/>
</dbReference>
<comment type="caution">
    <text evidence="2">The sequence shown here is derived from an EMBL/GenBank/DDBJ whole genome shotgun (WGS) entry which is preliminary data.</text>
</comment>
<keyword evidence="3" id="KW-1185">Reference proteome</keyword>
<keyword evidence="1" id="KW-0812">Transmembrane</keyword>
<dbReference type="Pfam" id="PF04748">
    <property type="entry name" value="Polysacc_deac_2"/>
    <property type="match status" value="1"/>
</dbReference>
<gene>
    <name evidence="2" type="ORF">B6S12_04125</name>
</gene>
<proteinExistence type="predicted"/>
<evidence type="ECO:0000313" key="2">
    <source>
        <dbReference type="EMBL" id="PZT48387.1"/>
    </source>
</evidence>
<dbReference type="PANTHER" id="PTHR30105:SF2">
    <property type="entry name" value="DIVERGENT POLYSACCHARIDE DEACETYLASE SUPERFAMILY"/>
    <property type="match status" value="1"/>
</dbReference>
<accession>A0A2W6MVE1</accession>
<evidence type="ECO:0000313" key="3">
    <source>
        <dbReference type="Proteomes" id="UP000249746"/>
    </source>
</evidence>
<sequence length="354" mass="40612">MKNKINFTPFSIGILSFIAICFILVAVFVIAPFFNTTSNQKQTTLETLSQNNQVSQEPTKEGNLTNEEMIQKNIDFIKNNLETLAKENNITKKTDNFQEQNANVTKELPTLDKSQMQTLCQRSKPQLAIIIDDVANKGQLDRVLGLPFKVTPSLFPRSEASKNTPYIAKNAPFYMVHLPLEAKSFYQKEHKWLFVGDSREKIKERIQEIKRDFPNLTYLNNHTGSKFTEDWNSMQYLLEALQEEQIIFVDSKTTGKSVTSQYYKDKPETNPCLQRPFLQRDVFLDNELEEEKIAIALKNAIKIAKQKGYAIAIGHPHSITIKTLKNMQGVLEKSGVEMVYVNELITKYDTISKK</sequence>
<keyword evidence="1" id="KW-0472">Membrane</keyword>
<feature type="transmembrane region" description="Helical" evidence="1">
    <location>
        <begin position="12"/>
        <end position="34"/>
    </location>
</feature>
<evidence type="ECO:0008006" key="4">
    <source>
        <dbReference type="Google" id="ProtNLM"/>
    </source>
</evidence>
<dbReference type="GO" id="GO:0005975">
    <property type="term" value="P:carbohydrate metabolic process"/>
    <property type="evidence" value="ECO:0007669"/>
    <property type="project" value="InterPro"/>
</dbReference>
<dbReference type="OrthoDB" id="9784811at2"/>
<dbReference type="Gene3D" id="3.20.20.370">
    <property type="entry name" value="Glycoside hydrolase/deacetylase"/>
    <property type="match status" value="1"/>
</dbReference>
<dbReference type="AlphaFoldDB" id="A0A2W6MVE1"/>
<dbReference type="InterPro" id="IPR006837">
    <property type="entry name" value="Divergent_DAC"/>
</dbReference>
<dbReference type="InterPro" id="IPR011330">
    <property type="entry name" value="Glyco_hydro/deAcase_b/a-brl"/>
</dbReference>
<organism evidence="2 3">
    <name type="scientific">Helicobacter valdiviensis</name>
    <dbReference type="NCBI Taxonomy" id="1458358"/>
    <lineage>
        <taxon>Bacteria</taxon>
        <taxon>Pseudomonadati</taxon>
        <taxon>Campylobacterota</taxon>
        <taxon>Epsilonproteobacteria</taxon>
        <taxon>Campylobacterales</taxon>
        <taxon>Helicobacteraceae</taxon>
        <taxon>Helicobacter</taxon>
    </lineage>
</organism>
<protein>
    <recommendedName>
        <fullName evidence="4">Divergent polysaccharide deacetylase</fullName>
    </recommendedName>
</protein>
<keyword evidence="1" id="KW-1133">Transmembrane helix</keyword>
<dbReference type="Proteomes" id="UP000249746">
    <property type="component" value="Unassembled WGS sequence"/>
</dbReference>
<dbReference type="PANTHER" id="PTHR30105">
    <property type="entry name" value="UNCHARACTERIZED YIBQ-RELATED"/>
    <property type="match status" value="1"/>
</dbReference>
<reference evidence="2 3" key="1">
    <citation type="submission" date="2017-03" db="EMBL/GenBank/DDBJ databases">
        <title>Genomic and clinical evidence uncovers the enterohepatic species Helicobacter valdiviensis as a potential human intestinal pathogen.</title>
        <authorList>
            <person name="Fresia P."/>
            <person name="Jara R."/>
            <person name="Sierra R."/>
            <person name="Ferres I."/>
            <person name="Greif G."/>
            <person name="Iraola G."/>
            <person name="Collado L."/>
        </authorList>
    </citation>
    <scope>NUCLEOTIDE SEQUENCE [LARGE SCALE GENOMIC DNA]</scope>
    <source>
        <strain evidence="2 3">WBE14</strain>
    </source>
</reference>
<dbReference type="CDD" id="cd10936">
    <property type="entry name" value="CE4_DAC2"/>
    <property type="match status" value="1"/>
</dbReference>
<evidence type="ECO:0000256" key="1">
    <source>
        <dbReference type="SAM" id="Phobius"/>
    </source>
</evidence>